<gene>
    <name evidence="4" type="ORF">SAMN02746066_00035</name>
</gene>
<keyword evidence="5" id="KW-1185">Reference proteome</keyword>
<dbReference type="InterPro" id="IPR052177">
    <property type="entry name" value="Divisome_Glycosyl_Hydrolase"/>
</dbReference>
<dbReference type="STRING" id="1120996.SAMN02746066_00035"/>
<evidence type="ECO:0000256" key="2">
    <source>
        <dbReference type="SAM" id="SignalP"/>
    </source>
</evidence>
<evidence type="ECO:0000256" key="1">
    <source>
        <dbReference type="ARBA" id="ARBA00022729"/>
    </source>
</evidence>
<name>A0A1M7EL79_9FIRM</name>
<reference evidence="4 5" key="1">
    <citation type="submission" date="2016-11" db="EMBL/GenBank/DDBJ databases">
        <authorList>
            <person name="Jaros S."/>
            <person name="Januszkiewicz K."/>
            <person name="Wedrychowicz H."/>
        </authorList>
    </citation>
    <scope>NUCLEOTIDE SEQUENCE [LARGE SCALE GENOMIC DNA]</scope>
    <source>
        <strain evidence="4 5">DSM 15930</strain>
    </source>
</reference>
<dbReference type="RefSeq" id="WP_073281540.1">
    <property type="nucleotide sequence ID" value="NZ_FRCP01000005.1"/>
</dbReference>
<dbReference type="EMBL" id="FRCP01000005">
    <property type="protein sequence ID" value="SHL92169.1"/>
    <property type="molecule type" value="Genomic_DNA"/>
</dbReference>
<feature type="signal peptide" evidence="2">
    <location>
        <begin position="1"/>
        <end position="27"/>
    </location>
</feature>
<dbReference type="PANTHER" id="PTHR43405:SF1">
    <property type="entry name" value="GLYCOSYL HYDROLASE DIGH"/>
    <property type="match status" value="1"/>
</dbReference>
<evidence type="ECO:0000259" key="3">
    <source>
        <dbReference type="Pfam" id="PF02638"/>
    </source>
</evidence>
<dbReference type="Proteomes" id="UP000184038">
    <property type="component" value="Unassembled WGS sequence"/>
</dbReference>
<dbReference type="OrthoDB" id="43070at2"/>
<proteinExistence type="predicted"/>
<keyword evidence="4" id="KW-0449">Lipoprotein</keyword>
<sequence>MRQKKQQRFHLILLAFTFVLCMFPSRANVVSAAKDTKKPTITLAVKNTAPTNSTVKVTFKATDASDIKTVKWAKGDQKTSYFSKKGTTVKLSKNISTVSIKENGIYTFYAIDKAGNTKIKKLEIKNIDKTAPTVSLDSSVMNQVATINVSAEDDSGIESVQYIKGKVTEVASDKWSSKAKNVSDLQSFTVKSDGTYSVKVTDKAGNADIKTITVTLEMRAMWISYLEFKTTGYTEAEFKAKIDKMFDDSVDLNMNTVIVQVRPFSDALYPSKYFPWSKYVSGTQGKDPGYDPLEYMVEAAHERGLEFHAWINPYRVTLQSGDYSALSKDNPARKWYEDKDTTKNRNVLTFDTDGDKKPNIYFNPASTTAQNLIVNGVKEIVENYDVDGIHFDDYFYPNLGSKYKTAFDNIEYNAYVSKTIDSGKKPNTIDVWRRNNVNTLVKKVYAAIKDIDSSVQFGISPAGNPVNLYLTQGNYVDVKTWMASDKYIDYICPQLYWSFENTYTDKNTGFSAAYDKALDYWLSLRTSSTVNMYVGIPTYRAGSSVEPEWKENDDVLQRMVEYGRSTGEVDGYFFFRYDFFFKDATQAEVGNLLDILN</sequence>
<dbReference type="PANTHER" id="PTHR43405">
    <property type="entry name" value="GLYCOSYL HYDROLASE DIGH"/>
    <property type="match status" value="1"/>
</dbReference>
<dbReference type="AlphaFoldDB" id="A0A1M7EL79"/>
<dbReference type="InterPro" id="IPR003790">
    <property type="entry name" value="GHL10"/>
</dbReference>
<feature type="chain" id="PRO_5039639803" evidence="2">
    <location>
        <begin position="28"/>
        <end position="597"/>
    </location>
</feature>
<keyword evidence="1 2" id="KW-0732">Signal</keyword>
<protein>
    <submittedName>
        <fullName evidence="4">Uncharacterized lipoprotein YddW, UPF0748 family</fullName>
    </submittedName>
</protein>
<dbReference type="SUPFAM" id="SSF51445">
    <property type="entry name" value="(Trans)glycosidases"/>
    <property type="match status" value="1"/>
</dbReference>
<dbReference type="Pfam" id="PF02638">
    <property type="entry name" value="GHL10"/>
    <property type="match status" value="1"/>
</dbReference>
<evidence type="ECO:0000313" key="5">
    <source>
        <dbReference type="Proteomes" id="UP000184038"/>
    </source>
</evidence>
<feature type="domain" description="Glycosyl hydrolase-like 10" evidence="3">
    <location>
        <begin position="217"/>
        <end position="549"/>
    </location>
</feature>
<accession>A0A1M7EL79</accession>
<dbReference type="InterPro" id="IPR017853">
    <property type="entry name" value="GH"/>
</dbReference>
<evidence type="ECO:0000313" key="4">
    <source>
        <dbReference type="EMBL" id="SHL92169.1"/>
    </source>
</evidence>
<organism evidence="4 5">
    <name type="scientific">Anaerosporobacter mobilis DSM 15930</name>
    <dbReference type="NCBI Taxonomy" id="1120996"/>
    <lineage>
        <taxon>Bacteria</taxon>
        <taxon>Bacillati</taxon>
        <taxon>Bacillota</taxon>
        <taxon>Clostridia</taxon>
        <taxon>Lachnospirales</taxon>
        <taxon>Lachnospiraceae</taxon>
        <taxon>Anaerosporobacter</taxon>
    </lineage>
</organism>
<dbReference type="Gene3D" id="3.20.20.80">
    <property type="entry name" value="Glycosidases"/>
    <property type="match status" value="1"/>
</dbReference>